<keyword evidence="7 10" id="KW-0808">Transferase</keyword>
<dbReference type="GO" id="GO:0008939">
    <property type="term" value="F:nicotinate-nucleotide-dimethylbenzimidazole phosphoribosyltransferase activity"/>
    <property type="evidence" value="ECO:0007669"/>
    <property type="project" value="UniProtKB-EC"/>
</dbReference>
<dbReference type="Proteomes" id="UP000751614">
    <property type="component" value="Unassembled WGS sequence"/>
</dbReference>
<evidence type="ECO:0000256" key="4">
    <source>
        <dbReference type="ARBA" id="ARBA00015486"/>
    </source>
</evidence>
<comment type="function">
    <text evidence="10">Catalyzes the synthesis of alpha-ribazole-5'-phosphate from nicotinate mononucleotide (NAMN) and 5,6-dimethylbenzimidazole (DMB).</text>
</comment>
<evidence type="ECO:0000256" key="3">
    <source>
        <dbReference type="ARBA" id="ARBA00011991"/>
    </source>
</evidence>
<dbReference type="NCBIfam" id="TIGR03160">
    <property type="entry name" value="cobT_DBIPRT"/>
    <property type="match status" value="1"/>
</dbReference>
<dbReference type="InterPro" id="IPR003200">
    <property type="entry name" value="Nict_dMeBzImd_PRibTrfase"/>
</dbReference>
<dbReference type="InterPro" id="IPR023195">
    <property type="entry name" value="Nict_dMeBzImd_PRibTrfase_N"/>
</dbReference>
<evidence type="ECO:0000256" key="9">
    <source>
        <dbReference type="ARBA" id="ARBA00047340"/>
    </source>
</evidence>
<evidence type="ECO:0000256" key="1">
    <source>
        <dbReference type="ARBA" id="ARBA00005049"/>
    </source>
</evidence>
<evidence type="ECO:0000256" key="10">
    <source>
        <dbReference type="HAMAP-Rule" id="MF_00230"/>
    </source>
</evidence>
<dbReference type="Gene3D" id="3.40.50.10210">
    <property type="match status" value="1"/>
</dbReference>
<evidence type="ECO:0000256" key="5">
    <source>
        <dbReference type="ARBA" id="ARBA00022573"/>
    </source>
</evidence>
<name>A0ABY2WRR1_9FLAO</name>
<dbReference type="PANTHER" id="PTHR43463:SF1">
    <property type="entry name" value="NICOTINATE-NUCLEOTIDE--DIMETHYLBENZIMIDAZOLE PHOSPHORIBOSYLTRANSFERASE"/>
    <property type="match status" value="1"/>
</dbReference>
<dbReference type="CDD" id="cd02439">
    <property type="entry name" value="DMB-PRT_CobT"/>
    <property type="match status" value="1"/>
</dbReference>
<evidence type="ECO:0000313" key="11">
    <source>
        <dbReference type="EMBL" id="TMU57692.1"/>
    </source>
</evidence>
<keyword evidence="5 10" id="KW-0169">Cobalamin biosynthesis</keyword>
<comment type="catalytic activity">
    <reaction evidence="9 10">
        <text>5,6-dimethylbenzimidazole + nicotinate beta-D-ribonucleotide = alpha-ribazole 5'-phosphate + nicotinate + H(+)</text>
        <dbReference type="Rhea" id="RHEA:11196"/>
        <dbReference type="ChEBI" id="CHEBI:15378"/>
        <dbReference type="ChEBI" id="CHEBI:15890"/>
        <dbReference type="ChEBI" id="CHEBI:32544"/>
        <dbReference type="ChEBI" id="CHEBI:57502"/>
        <dbReference type="ChEBI" id="CHEBI:57918"/>
        <dbReference type="EC" id="2.4.2.21"/>
    </reaction>
</comment>
<evidence type="ECO:0000256" key="2">
    <source>
        <dbReference type="ARBA" id="ARBA00007110"/>
    </source>
</evidence>
<reference evidence="11 12" key="1">
    <citation type="submission" date="2019-05" db="EMBL/GenBank/DDBJ databases">
        <title>Flagellimonas sp. AsT0115, sp. nov., isolated from a marine red algae, Asparagopsis taxiformis.</title>
        <authorList>
            <person name="Kim J."/>
            <person name="Jeong S.E."/>
            <person name="Jeon C.O."/>
        </authorList>
    </citation>
    <scope>NUCLEOTIDE SEQUENCE [LARGE SCALE GENOMIC DNA]</scope>
    <source>
        <strain evidence="11 12">AsT0115</strain>
    </source>
</reference>
<evidence type="ECO:0000256" key="6">
    <source>
        <dbReference type="ARBA" id="ARBA00022676"/>
    </source>
</evidence>
<dbReference type="Pfam" id="PF02277">
    <property type="entry name" value="DBI_PRT"/>
    <property type="match status" value="1"/>
</dbReference>
<sequence>MQFNITPLSDSIVQSIKHKIDSKTKPLGALGMLETIALKVARIQETDSPSLKNPTLVVFAGDHGIAKEGQVNPYPQSVTAQMVYNFLEGGAAINSFCKQNSIDLKIVDAGVNHNFKNAPGLIDAKIEYGTRNYQQGPAMQLDQGYAAIAKGATIVSTIYKTGCNCIGFGEMGIGNTSSAALLMAAFTGIPIKDCVGAGTGLSSSGIAQKKEILARVFKGCTATSPIEKLAYFGGFEIAMMTGAFLRAAELKMTVLVDGFIASSALLVAHALHKNVLDYCIFMHNSGEQGHHKILEYFRQNAILDLGMRLGEGTGAAVAFPILQSAIGFLNDMASFETAQIDNPM</sequence>
<keyword evidence="6 10" id="KW-0328">Glycosyltransferase</keyword>
<dbReference type="InterPro" id="IPR036087">
    <property type="entry name" value="Nict_dMeBzImd_PRibTrfase_sf"/>
</dbReference>
<keyword evidence="12" id="KW-1185">Reference proteome</keyword>
<dbReference type="InterPro" id="IPR017846">
    <property type="entry name" value="Nict_dMeBzImd_PRibTrfase_bact"/>
</dbReference>
<protein>
    <recommendedName>
        <fullName evidence="4 10">Nicotinate-nucleotide--dimethylbenzimidazole phosphoribosyltransferase</fullName>
        <shortName evidence="10">NN:DBI PRT</shortName>
        <ecNumber evidence="3 10">2.4.2.21</ecNumber>
    </recommendedName>
    <alternativeName>
        <fullName evidence="8 10">N(1)-alpha-phosphoribosyltransferase</fullName>
    </alternativeName>
</protein>
<dbReference type="Gene3D" id="1.10.1610.10">
    <property type="match status" value="1"/>
</dbReference>
<feature type="active site" description="Proton acceptor" evidence="10">
    <location>
        <position position="311"/>
    </location>
</feature>
<dbReference type="NCBIfam" id="NF000996">
    <property type="entry name" value="PRK00105.1"/>
    <property type="match status" value="1"/>
</dbReference>
<organism evidence="11 12">
    <name type="scientific">Flagellimonas algicola</name>
    <dbReference type="NCBI Taxonomy" id="2583815"/>
    <lineage>
        <taxon>Bacteria</taxon>
        <taxon>Pseudomonadati</taxon>
        <taxon>Bacteroidota</taxon>
        <taxon>Flavobacteriia</taxon>
        <taxon>Flavobacteriales</taxon>
        <taxon>Flavobacteriaceae</taxon>
        <taxon>Flagellimonas</taxon>
    </lineage>
</organism>
<evidence type="ECO:0000256" key="7">
    <source>
        <dbReference type="ARBA" id="ARBA00022679"/>
    </source>
</evidence>
<comment type="pathway">
    <text evidence="1 10">Nucleoside biosynthesis; alpha-ribazole biosynthesis; alpha-ribazole from 5,6-dimethylbenzimidazole: step 1/2.</text>
</comment>
<evidence type="ECO:0000313" key="12">
    <source>
        <dbReference type="Proteomes" id="UP000751614"/>
    </source>
</evidence>
<proteinExistence type="inferred from homology"/>
<accession>A0ABY2WRR1</accession>
<comment type="caution">
    <text evidence="11">The sequence shown here is derived from an EMBL/GenBank/DDBJ whole genome shotgun (WGS) entry which is preliminary data.</text>
</comment>
<gene>
    <name evidence="10 11" type="primary">cobT</name>
    <name evidence="11" type="ORF">FGG15_04925</name>
</gene>
<dbReference type="SUPFAM" id="SSF52733">
    <property type="entry name" value="Nicotinate mononucleotide:5,6-dimethylbenzimidazole phosphoribosyltransferase (CobT)"/>
    <property type="match status" value="1"/>
</dbReference>
<dbReference type="HAMAP" id="MF_00230">
    <property type="entry name" value="CobT"/>
    <property type="match status" value="1"/>
</dbReference>
<dbReference type="EMBL" id="VCNI01000001">
    <property type="protein sequence ID" value="TMU57692.1"/>
    <property type="molecule type" value="Genomic_DNA"/>
</dbReference>
<dbReference type="EC" id="2.4.2.21" evidence="3 10"/>
<comment type="similarity">
    <text evidence="2 10">Belongs to the CobT family.</text>
</comment>
<dbReference type="PANTHER" id="PTHR43463">
    <property type="entry name" value="NICOTINATE-NUCLEOTIDE--DIMETHYLBENZIMIDAZOLE PHOSPHORIBOSYLTRANSFERASE"/>
    <property type="match status" value="1"/>
</dbReference>
<evidence type="ECO:0000256" key="8">
    <source>
        <dbReference type="ARBA" id="ARBA00030686"/>
    </source>
</evidence>